<sequence>MAGEEVEPNWMTPYKNFLIWGELPPNEDEAGRLKQKANYYDILDGKLFKRGLIAPLLECLNSQQENYVMRELH</sequence>
<dbReference type="Gramene" id="KRG90274">
    <property type="protein sequence ID" value="KRG90274"/>
    <property type="gene ID" value="GLYMA_20G079000"/>
</dbReference>
<reference evidence="1" key="3">
    <citation type="submission" date="2018-07" db="EMBL/GenBank/DDBJ databases">
        <title>WGS assembly of Glycine max.</title>
        <authorList>
            <person name="Schmutz J."/>
            <person name="Cannon S."/>
            <person name="Schlueter J."/>
            <person name="Ma J."/>
            <person name="Mitros T."/>
            <person name="Nelson W."/>
            <person name="Hyten D."/>
            <person name="Song Q."/>
            <person name="Thelen J."/>
            <person name="Cheng J."/>
            <person name="Xu D."/>
            <person name="Hellsten U."/>
            <person name="May G."/>
            <person name="Yu Y."/>
            <person name="Sakurai T."/>
            <person name="Umezawa T."/>
            <person name="Bhattacharyya M."/>
            <person name="Sandhu D."/>
            <person name="Valliyodan B."/>
            <person name="Lindquist E."/>
            <person name="Peto M."/>
            <person name="Grant D."/>
            <person name="Shu S."/>
            <person name="Goodstein D."/>
            <person name="Barry K."/>
            <person name="Futrell-Griggs M."/>
            <person name="Abernathy B."/>
            <person name="Du J."/>
            <person name="Tian Z."/>
            <person name="Zhu L."/>
            <person name="Gill N."/>
            <person name="Joshi T."/>
            <person name="Libault M."/>
            <person name="Sethuraman A."/>
            <person name="Zhang X."/>
            <person name="Shinozaki K."/>
            <person name="Nguyen H."/>
            <person name="Wing R."/>
            <person name="Cregan P."/>
            <person name="Specht J."/>
            <person name="Grimwood J."/>
            <person name="Rokhsar D."/>
            <person name="Stacey G."/>
            <person name="Shoemaker R."/>
            <person name="Jackson S."/>
        </authorList>
    </citation>
    <scope>NUCLEOTIDE SEQUENCE</scope>
    <source>
        <tissue evidence="1">Callus</tissue>
    </source>
</reference>
<dbReference type="AlphaFoldDB" id="A0A0R0EH40"/>
<reference evidence="1 2" key="1">
    <citation type="journal article" date="2010" name="Nature">
        <title>Genome sequence of the palaeopolyploid soybean.</title>
        <authorList>
            <person name="Schmutz J."/>
            <person name="Cannon S.B."/>
            <person name="Schlueter J."/>
            <person name="Ma J."/>
            <person name="Mitros T."/>
            <person name="Nelson W."/>
            <person name="Hyten D.L."/>
            <person name="Song Q."/>
            <person name="Thelen J.J."/>
            <person name="Cheng J."/>
            <person name="Xu D."/>
            <person name="Hellsten U."/>
            <person name="May G.D."/>
            <person name="Yu Y."/>
            <person name="Sakurai T."/>
            <person name="Umezawa T."/>
            <person name="Bhattacharyya M.K."/>
            <person name="Sandhu D."/>
            <person name="Valliyodan B."/>
            <person name="Lindquist E."/>
            <person name="Peto M."/>
            <person name="Grant D."/>
            <person name="Shu S."/>
            <person name="Goodstein D."/>
            <person name="Barry K."/>
            <person name="Futrell-Griggs M."/>
            <person name="Abernathy B."/>
            <person name="Du J."/>
            <person name="Tian Z."/>
            <person name="Zhu L."/>
            <person name="Gill N."/>
            <person name="Joshi T."/>
            <person name="Libault M."/>
            <person name="Sethuraman A."/>
            <person name="Zhang X.-C."/>
            <person name="Shinozaki K."/>
            <person name="Nguyen H.T."/>
            <person name="Wing R.A."/>
            <person name="Cregan P."/>
            <person name="Specht J."/>
            <person name="Grimwood J."/>
            <person name="Rokhsar D."/>
            <person name="Stacey G."/>
            <person name="Shoemaker R.C."/>
            <person name="Jackson S.A."/>
        </authorList>
    </citation>
    <scope>NUCLEOTIDE SEQUENCE</scope>
    <source>
        <strain evidence="2">cv. Williams 82</strain>
        <tissue evidence="1">Callus</tissue>
    </source>
</reference>
<evidence type="ECO:0000313" key="3">
    <source>
        <dbReference type="Proteomes" id="UP000008827"/>
    </source>
</evidence>
<dbReference type="EnsemblPlants" id="KRG90274">
    <property type="protein sequence ID" value="KRG90274"/>
    <property type="gene ID" value="GLYMA_20G079000"/>
</dbReference>
<protein>
    <submittedName>
        <fullName evidence="1 2">Uncharacterized protein</fullName>
    </submittedName>
</protein>
<keyword evidence="3" id="KW-1185">Reference proteome</keyword>
<name>A0A0R0EH40_SOYBN</name>
<reference evidence="2" key="2">
    <citation type="submission" date="2018-02" db="UniProtKB">
        <authorList>
            <consortium name="EnsemblPlants"/>
        </authorList>
    </citation>
    <scope>IDENTIFICATION</scope>
    <source>
        <strain evidence="2">Williams 82</strain>
    </source>
</reference>
<gene>
    <name evidence="1" type="ORF">GLYMA_20G079000</name>
</gene>
<dbReference type="InParanoid" id="A0A0R0EH40"/>
<evidence type="ECO:0000313" key="1">
    <source>
        <dbReference type="EMBL" id="KRG90274.1"/>
    </source>
</evidence>
<organism evidence="1">
    <name type="scientific">Glycine max</name>
    <name type="common">Soybean</name>
    <name type="synonym">Glycine hispida</name>
    <dbReference type="NCBI Taxonomy" id="3847"/>
    <lineage>
        <taxon>Eukaryota</taxon>
        <taxon>Viridiplantae</taxon>
        <taxon>Streptophyta</taxon>
        <taxon>Embryophyta</taxon>
        <taxon>Tracheophyta</taxon>
        <taxon>Spermatophyta</taxon>
        <taxon>Magnoliopsida</taxon>
        <taxon>eudicotyledons</taxon>
        <taxon>Gunneridae</taxon>
        <taxon>Pentapetalae</taxon>
        <taxon>rosids</taxon>
        <taxon>fabids</taxon>
        <taxon>Fabales</taxon>
        <taxon>Fabaceae</taxon>
        <taxon>Papilionoideae</taxon>
        <taxon>50 kb inversion clade</taxon>
        <taxon>NPAAA clade</taxon>
        <taxon>indigoferoid/millettioid clade</taxon>
        <taxon>Phaseoleae</taxon>
        <taxon>Glycine</taxon>
        <taxon>Glycine subgen. Soja</taxon>
    </lineage>
</organism>
<accession>A0A0R0EH40</accession>
<dbReference type="Proteomes" id="UP000008827">
    <property type="component" value="Chromosome 20"/>
</dbReference>
<proteinExistence type="predicted"/>
<dbReference type="EMBL" id="CM000853">
    <property type="protein sequence ID" value="KRG90274.1"/>
    <property type="molecule type" value="Genomic_DNA"/>
</dbReference>
<evidence type="ECO:0000313" key="2">
    <source>
        <dbReference type="EnsemblPlants" id="KRG90274"/>
    </source>
</evidence>